<dbReference type="Gene3D" id="3.90.180.10">
    <property type="entry name" value="Medium-chain alcohol dehydrogenases, catalytic domain"/>
    <property type="match status" value="1"/>
</dbReference>
<protein>
    <submittedName>
        <fullName evidence="1">NAD(P)-dependent alcohol dehydrogenase</fullName>
    </submittedName>
</protein>
<dbReference type="InterPro" id="IPR002364">
    <property type="entry name" value="Quin_OxRdtase/zeta-crystal_CS"/>
</dbReference>
<dbReference type="CDD" id="cd08267">
    <property type="entry name" value="MDR1"/>
    <property type="match status" value="1"/>
</dbReference>
<organism evidence="1 2">
    <name type="scientific">Arthrobacter deserti</name>
    <dbReference type="NCBI Taxonomy" id="1742687"/>
    <lineage>
        <taxon>Bacteria</taxon>
        <taxon>Bacillati</taxon>
        <taxon>Actinomycetota</taxon>
        <taxon>Actinomycetes</taxon>
        <taxon>Micrococcales</taxon>
        <taxon>Micrococcaceae</taxon>
        <taxon>Arthrobacter</taxon>
    </lineage>
</organism>
<proteinExistence type="predicted"/>
<gene>
    <name evidence="1" type="ORF">HER39_15800</name>
</gene>
<feature type="non-terminal residue" evidence="1">
    <location>
        <position position="1"/>
    </location>
</feature>
<dbReference type="SUPFAM" id="SSF51735">
    <property type="entry name" value="NAD(P)-binding Rossmann-fold domains"/>
    <property type="match status" value="1"/>
</dbReference>
<evidence type="ECO:0000313" key="1">
    <source>
        <dbReference type="EMBL" id="NKX52003.1"/>
    </source>
</evidence>
<dbReference type="PANTHER" id="PTHR44013">
    <property type="entry name" value="ZINC-TYPE ALCOHOL DEHYDROGENASE-LIKE PROTEIN C16A3.02C"/>
    <property type="match status" value="1"/>
</dbReference>
<dbReference type="PROSITE" id="PS01162">
    <property type="entry name" value="QOR_ZETA_CRYSTAL"/>
    <property type="match status" value="1"/>
</dbReference>
<dbReference type="InterPro" id="IPR052733">
    <property type="entry name" value="Chloroplast_QOR"/>
</dbReference>
<accession>A0ABX1JRQ0</accession>
<evidence type="ECO:0000313" key="2">
    <source>
        <dbReference type="Proteomes" id="UP000523795"/>
    </source>
</evidence>
<dbReference type="EMBL" id="JAAZSR010000371">
    <property type="protein sequence ID" value="NKX52003.1"/>
    <property type="molecule type" value="Genomic_DNA"/>
</dbReference>
<sequence>VPVSACAALHGLRDAGQLRQGQQVLTIGAGGGDGTFAVQLAKAFGAAATGVCSPAKAELVRTIGADHVIDYTRGDFAGGGRRYDLILDIAGNNPLPRLRRALAPDGTLIIAGGEGGGPLIGGGDRQLRASLLSPFTRQKLRGLMSAEHAEDLRDLRELIEAGKVTPAIDRTYALGEAAEAIRRLHAGQARGKLVITVQEEDS</sequence>
<dbReference type="Proteomes" id="UP000523795">
    <property type="component" value="Unassembled WGS sequence"/>
</dbReference>
<comment type="caution">
    <text evidence="1">The sequence shown here is derived from an EMBL/GenBank/DDBJ whole genome shotgun (WGS) entry which is preliminary data.</text>
</comment>
<dbReference type="Gene3D" id="3.40.50.720">
    <property type="entry name" value="NAD(P)-binding Rossmann-like Domain"/>
    <property type="match status" value="1"/>
</dbReference>
<keyword evidence="2" id="KW-1185">Reference proteome</keyword>
<name>A0ABX1JRQ0_9MICC</name>
<dbReference type="InterPro" id="IPR036291">
    <property type="entry name" value="NAD(P)-bd_dom_sf"/>
</dbReference>
<dbReference type="PANTHER" id="PTHR44013:SF1">
    <property type="entry name" value="ZINC-TYPE ALCOHOL DEHYDROGENASE-LIKE PROTEIN C16A3.02C"/>
    <property type="match status" value="1"/>
</dbReference>
<dbReference type="Pfam" id="PF13602">
    <property type="entry name" value="ADH_zinc_N_2"/>
    <property type="match status" value="1"/>
</dbReference>
<reference evidence="1 2" key="1">
    <citation type="submission" date="2020-04" db="EMBL/GenBank/DDBJ databases">
        <authorList>
            <person name="Liu S."/>
        </authorList>
    </citation>
    <scope>NUCLEOTIDE SEQUENCE [LARGE SCALE GENOMIC DNA]</scope>
    <source>
        <strain evidence="1 2">CGMCC 1.15091</strain>
    </source>
</reference>